<evidence type="ECO:0000256" key="4">
    <source>
        <dbReference type="ARBA" id="ARBA00022723"/>
    </source>
</evidence>
<dbReference type="GO" id="GO:0005737">
    <property type="term" value="C:cytoplasm"/>
    <property type="evidence" value="ECO:0007669"/>
    <property type="project" value="InterPro"/>
</dbReference>
<dbReference type="GO" id="GO:0008654">
    <property type="term" value="P:phospholipid biosynthetic process"/>
    <property type="evidence" value="ECO:0007669"/>
    <property type="project" value="UniProtKB-KW"/>
</dbReference>
<keyword evidence="2" id="KW-0444">Lipid biosynthesis</keyword>
<keyword evidence="5" id="KW-0460">Magnesium</keyword>
<dbReference type="EC" id="2.5.1.41" evidence="1"/>
<dbReference type="GO" id="GO:0006650">
    <property type="term" value="P:glycerophospholipid metabolic process"/>
    <property type="evidence" value="ECO:0007669"/>
    <property type="project" value="InterPro"/>
</dbReference>
<dbReference type="GO" id="GO:0047294">
    <property type="term" value="F:phosphoglycerol geranylgeranyltransferase activity"/>
    <property type="evidence" value="ECO:0007669"/>
    <property type="project" value="UniProtKB-EC"/>
</dbReference>
<dbReference type="HAMAP" id="MF_00112">
    <property type="entry name" value="GGGP_HepGP_synthase"/>
    <property type="match status" value="1"/>
</dbReference>
<name>A0A644T9B5_9ZZZZ</name>
<proteinExistence type="inferred from homology"/>
<organism evidence="10">
    <name type="scientific">bioreactor metagenome</name>
    <dbReference type="NCBI Taxonomy" id="1076179"/>
    <lineage>
        <taxon>unclassified sequences</taxon>
        <taxon>metagenomes</taxon>
        <taxon>ecological metagenomes</taxon>
    </lineage>
</organism>
<gene>
    <name evidence="10" type="ORF">SDC9_08372</name>
</gene>
<dbReference type="NCBIfam" id="TIGR01769">
    <property type="entry name" value="GGGP"/>
    <property type="match status" value="1"/>
</dbReference>
<reference evidence="10" key="1">
    <citation type="submission" date="2019-08" db="EMBL/GenBank/DDBJ databases">
        <authorList>
            <person name="Kucharzyk K."/>
            <person name="Murdoch R.W."/>
            <person name="Higgins S."/>
            <person name="Loffler F."/>
        </authorList>
    </citation>
    <scope>NUCLEOTIDE SEQUENCE</scope>
</reference>
<evidence type="ECO:0000256" key="9">
    <source>
        <dbReference type="ARBA" id="ARBA00047288"/>
    </source>
</evidence>
<dbReference type="PANTHER" id="PTHR21235:SF22">
    <property type="entry name" value="GERANYLGERANYLGLYCERYL PHOSPHATE SYNTHASE"/>
    <property type="match status" value="1"/>
</dbReference>
<dbReference type="AlphaFoldDB" id="A0A644T9B5"/>
<dbReference type="NCBIfam" id="NF003198">
    <property type="entry name" value="PRK04169.1-2"/>
    <property type="match status" value="1"/>
</dbReference>
<sequence>MNRIVENQIKDILKTRKVHLTLIDPDEQSPEGAVEIAKAAIRGGTDGIMLGGSTVDGADVDNTAKALSENIDLPIIIFPGNTSNVSKYADAIFFMSFLNSNNPYWIIEAQALGAPQVKKSGIEAIPMGYMVISPGGTVGWIGDAKLVPRNKPKIPAAYAMAAEALGMRFFYLEAGSGAEEHVTPEMVAYSKKATDDMVIIVGGGIRNGESAYTVAKAGADIVVTGTIVEETLDVEAKIKEIVSGIKKASE</sequence>
<dbReference type="GO" id="GO:0000287">
    <property type="term" value="F:magnesium ion binding"/>
    <property type="evidence" value="ECO:0007669"/>
    <property type="project" value="InterPro"/>
</dbReference>
<dbReference type="Gene3D" id="3.20.20.390">
    <property type="entry name" value="FMN-linked oxidoreductases"/>
    <property type="match status" value="1"/>
</dbReference>
<evidence type="ECO:0000256" key="3">
    <source>
        <dbReference type="ARBA" id="ARBA00022679"/>
    </source>
</evidence>
<dbReference type="InterPro" id="IPR038597">
    <property type="entry name" value="GGGP/HepGP_synthase_sf"/>
</dbReference>
<keyword evidence="4" id="KW-0479">Metal-binding</keyword>
<dbReference type="Pfam" id="PF01884">
    <property type="entry name" value="PcrB"/>
    <property type="match status" value="1"/>
</dbReference>
<dbReference type="EMBL" id="VSSQ01000019">
    <property type="protein sequence ID" value="MPL62752.1"/>
    <property type="molecule type" value="Genomic_DNA"/>
</dbReference>
<comment type="caution">
    <text evidence="10">The sequence shown here is derived from an EMBL/GenBank/DDBJ whole genome shotgun (WGS) entry which is preliminary data.</text>
</comment>
<evidence type="ECO:0000256" key="2">
    <source>
        <dbReference type="ARBA" id="ARBA00022516"/>
    </source>
</evidence>
<dbReference type="InterPro" id="IPR008205">
    <property type="entry name" value="GGGP_HepGP_synthase"/>
</dbReference>
<dbReference type="NCBIfam" id="TIGR01768">
    <property type="entry name" value="GGGP-family"/>
    <property type="match status" value="1"/>
</dbReference>
<keyword evidence="7" id="KW-0594">Phospholipid biosynthesis</keyword>
<dbReference type="GO" id="GO:0000107">
    <property type="term" value="F:imidazoleglycerol-phosphate synthase activity"/>
    <property type="evidence" value="ECO:0007669"/>
    <property type="project" value="TreeGrafter"/>
</dbReference>
<dbReference type="SUPFAM" id="SSF51395">
    <property type="entry name" value="FMN-linked oxidoreductases"/>
    <property type="match status" value="1"/>
</dbReference>
<comment type="catalytic activity">
    <reaction evidence="9">
        <text>sn-glycerol 1-phosphate + (2E,6E,10E)-geranylgeranyl diphosphate = sn-3-O-(geranylgeranyl)glycerol 1-phosphate + diphosphate</text>
        <dbReference type="Rhea" id="RHEA:23404"/>
        <dbReference type="ChEBI" id="CHEBI:33019"/>
        <dbReference type="ChEBI" id="CHEBI:57677"/>
        <dbReference type="ChEBI" id="CHEBI:57685"/>
        <dbReference type="ChEBI" id="CHEBI:58756"/>
        <dbReference type="EC" id="2.5.1.41"/>
    </reaction>
</comment>
<dbReference type="InterPro" id="IPR010946">
    <property type="entry name" value="GGGP_synth"/>
</dbReference>
<dbReference type="CDD" id="cd02812">
    <property type="entry name" value="PcrB_like"/>
    <property type="match status" value="1"/>
</dbReference>
<evidence type="ECO:0000256" key="5">
    <source>
        <dbReference type="ARBA" id="ARBA00022842"/>
    </source>
</evidence>
<keyword evidence="6" id="KW-0443">Lipid metabolism</keyword>
<evidence type="ECO:0000256" key="6">
    <source>
        <dbReference type="ARBA" id="ARBA00023098"/>
    </source>
</evidence>
<dbReference type="PANTHER" id="PTHR21235">
    <property type="entry name" value="IMIDAZOLE GLYCEROL PHOSPHATE SYNTHASE SUBUNIT HISF/H IGP SYNTHASE SUBUNIT HISF/H"/>
    <property type="match status" value="1"/>
</dbReference>
<keyword evidence="8" id="KW-1208">Phospholipid metabolism</keyword>
<evidence type="ECO:0000256" key="8">
    <source>
        <dbReference type="ARBA" id="ARBA00023264"/>
    </source>
</evidence>
<dbReference type="InterPro" id="IPR050064">
    <property type="entry name" value="IGPS_HisA/HisF"/>
</dbReference>
<evidence type="ECO:0000256" key="7">
    <source>
        <dbReference type="ARBA" id="ARBA00023209"/>
    </source>
</evidence>
<dbReference type="FunFam" id="3.20.20.390:FF:000001">
    <property type="entry name" value="Heptaprenylglyceryl phosphate synthase"/>
    <property type="match status" value="1"/>
</dbReference>
<keyword evidence="3 10" id="KW-0808">Transferase</keyword>
<accession>A0A644T9B5</accession>
<evidence type="ECO:0000313" key="10">
    <source>
        <dbReference type="EMBL" id="MPL62752.1"/>
    </source>
</evidence>
<evidence type="ECO:0000256" key="1">
    <source>
        <dbReference type="ARBA" id="ARBA00012676"/>
    </source>
</evidence>
<protein>
    <recommendedName>
        <fullName evidence="1">phosphoglycerol geranylgeranyltransferase</fullName>
        <ecNumber evidence="1">2.5.1.41</ecNumber>
    </recommendedName>
</protein>